<dbReference type="RefSeq" id="WP_109719194.1">
    <property type="nucleotide sequence ID" value="NZ_QEQK01000003.1"/>
</dbReference>
<accession>A0A363UNV6</accession>
<name>A0A363UNV6_9GAMM</name>
<dbReference type="Gene3D" id="1.20.5.340">
    <property type="match status" value="1"/>
</dbReference>
<organism evidence="2 3">
    <name type="scientific">Abyssibacter profundi</name>
    <dbReference type="NCBI Taxonomy" id="2182787"/>
    <lineage>
        <taxon>Bacteria</taxon>
        <taxon>Pseudomonadati</taxon>
        <taxon>Pseudomonadota</taxon>
        <taxon>Gammaproteobacteria</taxon>
        <taxon>Chromatiales</taxon>
        <taxon>Oceanococcaceae</taxon>
        <taxon>Abyssibacter</taxon>
    </lineage>
</organism>
<evidence type="ECO:0000313" key="2">
    <source>
        <dbReference type="EMBL" id="PWN57114.1"/>
    </source>
</evidence>
<keyword evidence="3" id="KW-1185">Reference proteome</keyword>
<keyword evidence="1" id="KW-0175">Coiled coil</keyword>
<evidence type="ECO:0000313" key="3">
    <source>
        <dbReference type="Proteomes" id="UP000251800"/>
    </source>
</evidence>
<comment type="caution">
    <text evidence="2">The sequence shown here is derived from an EMBL/GenBank/DDBJ whole genome shotgun (WGS) entry which is preliminary data.</text>
</comment>
<dbReference type="EMBL" id="QEQK01000003">
    <property type="protein sequence ID" value="PWN57114.1"/>
    <property type="molecule type" value="Genomic_DNA"/>
</dbReference>
<evidence type="ECO:0000256" key="1">
    <source>
        <dbReference type="SAM" id="Coils"/>
    </source>
</evidence>
<reference evidence="2 3" key="1">
    <citation type="submission" date="2018-05" db="EMBL/GenBank/DDBJ databases">
        <title>Abyssibacter profundi OUC007T gen. nov., sp. nov, a marine bacterium isolated from seawater of the Mariana Trench.</title>
        <authorList>
            <person name="Zhou S."/>
        </authorList>
    </citation>
    <scope>NUCLEOTIDE SEQUENCE [LARGE SCALE GENOMIC DNA]</scope>
    <source>
        <strain evidence="2 3">OUC007</strain>
    </source>
</reference>
<feature type="coiled-coil region" evidence="1">
    <location>
        <begin position="6"/>
        <end position="61"/>
    </location>
</feature>
<evidence type="ECO:0008006" key="4">
    <source>
        <dbReference type="Google" id="ProtNLM"/>
    </source>
</evidence>
<dbReference type="Proteomes" id="UP000251800">
    <property type="component" value="Unassembled WGS sequence"/>
</dbReference>
<protein>
    <recommendedName>
        <fullName evidence="4">Cell division protein ZapB</fullName>
    </recommendedName>
</protein>
<gene>
    <name evidence="2" type="ORF">DEH80_04070</name>
</gene>
<proteinExistence type="predicted"/>
<dbReference type="AlphaFoldDB" id="A0A363UNV6"/>
<dbReference type="OrthoDB" id="7066546at2"/>
<sequence length="63" mass="7185">MNDSELNGLETRVQALLADYRRLAEQNRSLDRELSELRASNAELKSRLGSILERIRALEVETA</sequence>